<evidence type="ECO:0000313" key="5">
    <source>
        <dbReference type="Proteomes" id="UP000069940"/>
    </source>
</evidence>
<reference evidence="5" key="1">
    <citation type="journal article" date="2015" name="Proc. Natl. Acad. Sci. U.S.A.">
        <title>Genome sequence of the Asian Tiger mosquito, Aedes albopictus, reveals insights into its biology, genetics, and evolution.</title>
        <authorList>
            <person name="Chen X.G."/>
            <person name="Jiang X."/>
            <person name="Gu J."/>
            <person name="Xu M."/>
            <person name="Wu Y."/>
            <person name="Deng Y."/>
            <person name="Zhang C."/>
            <person name="Bonizzoni M."/>
            <person name="Dermauw W."/>
            <person name="Vontas J."/>
            <person name="Armbruster P."/>
            <person name="Huang X."/>
            <person name="Yang Y."/>
            <person name="Zhang H."/>
            <person name="He W."/>
            <person name="Peng H."/>
            <person name="Liu Y."/>
            <person name="Wu K."/>
            <person name="Chen J."/>
            <person name="Lirakis M."/>
            <person name="Topalis P."/>
            <person name="Van Leeuwen T."/>
            <person name="Hall A.B."/>
            <person name="Jiang X."/>
            <person name="Thorpe C."/>
            <person name="Mueller R.L."/>
            <person name="Sun C."/>
            <person name="Waterhouse R.M."/>
            <person name="Yan G."/>
            <person name="Tu Z.J."/>
            <person name="Fang X."/>
            <person name="James A.A."/>
        </authorList>
    </citation>
    <scope>NUCLEOTIDE SEQUENCE [LARGE SCALE GENOMIC DNA]</scope>
    <source>
        <strain evidence="5">Foshan</strain>
    </source>
</reference>
<reference evidence="4" key="2">
    <citation type="submission" date="2025-05" db="UniProtKB">
        <authorList>
            <consortium name="EnsemblMetazoa"/>
        </authorList>
    </citation>
    <scope>IDENTIFICATION</scope>
    <source>
        <strain evidence="4">Foshan</strain>
    </source>
</reference>
<evidence type="ECO:0000256" key="1">
    <source>
        <dbReference type="ARBA" id="ARBA00008645"/>
    </source>
</evidence>
<dbReference type="RefSeq" id="XP_029724787.2">
    <property type="nucleotide sequence ID" value="XM_029868927.2"/>
</dbReference>
<accession>A0ABM1ZB14</accession>
<sequence length="332" mass="38238">MSKVIMSGQSTSSLINLVEQHNRDHGVQEVRISIPYGEIAGKWWGPQNIRPILCLHGWQDNAGTFDTLIPLLPKNVSFLAIDFPGHGYSSRIPDGLSYQGINSLNLLVAIMNEYGWKKVSFLSHSMGAVLQYIFAAVFPEKVDLMISLDSLKPQVSSPENIIYRLTNSIPQLMVADLRNQQKSEPPSYTYSEMVDKLHEATYNSISRETCPYLLHRNIKKSLKYPEKYFFTRDSRLKYSMGMHFSHEVILDMAKQIKMPFLFIKAKQSPYFEEKKYYEQVIGQLKTDNPYFEQHLVEGRHHVHLSNPERVAPIVTAFLSKYWSKDEDVVSKL</sequence>
<dbReference type="PANTHER" id="PTHR43798:SF14">
    <property type="entry name" value="SERINE HYDROLASE-LIKE PROTEIN DDB_G0286239"/>
    <property type="match status" value="1"/>
</dbReference>
<keyword evidence="5" id="KW-1185">Reference proteome</keyword>
<name>A0ABM1ZB14_AEDAL</name>
<dbReference type="InterPro" id="IPR029058">
    <property type="entry name" value="AB_hydrolase_fold"/>
</dbReference>
<keyword evidence="2" id="KW-0378">Hydrolase</keyword>
<dbReference type="EnsemblMetazoa" id="AALFPA23_016765.R24466">
    <property type="protein sequence ID" value="AALFPA23_016765.P24466"/>
    <property type="gene ID" value="AALFPA23_016765"/>
</dbReference>
<evidence type="ECO:0000256" key="2">
    <source>
        <dbReference type="ARBA" id="ARBA00022801"/>
    </source>
</evidence>
<evidence type="ECO:0000259" key="3">
    <source>
        <dbReference type="Pfam" id="PF00561"/>
    </source>
</evidence>
<proteinExistence type="inferred from homology"/>
<dbReference type="SUPFAM" id="SSF53474">
    <property type="entry name" value="alpha/beta-Hydrolases"/>
    <property type="match status" value="1"/>
</dbReference>
<organism evidence="4 5">
    <name type="scientific">Aedes albopictus</name>
    <name type="common">Asian tiger mosquito</name>
    <name type="synonym">Stegomyia albopicta</name>
    <dbReference type="NCBI Taxonomy" id="7160"/>
    <lineage>
        <taxon>Eukaryota</taxon>
        <taxon>Metazoa</taxon>
        <taxon>Ecdysozoa</taxon>
        <taxon>Arthropoda</taxon>
        <taxon>Hexapoda</taxon>
        <taxon>Insecta</taxon>
        <taxon>Pterygota</taxon>
        <taxon>Neoptera</taxon>
        <taxon>Endopterygota</taxon>
        <taxon>Diptera</taxon>
        <taxon>Nematocera</taxon>
        <taxon>Culicoidea</taxon>
        <taxon>Culicidae</taxon>
        <taxon>Culicinae</taxon>
        <taxon>Aedini</taxon>
        <taxon>Aedes</taxon>
        <taxon>Stegomyia</taxon>
    </lineage>
</organism>
<dbReference type="GeneID" id="115264896"/>
<dbReference type="InterPro" id="IPR000073">
    <property type="entry name" value="AB_hydrolase_1"/>
</dbReference>
<dbReference type="Gene3D" id="3.40.50.1820">
    <property type="entry name" value="alpha/beta hydrolase"/>
    <property type="match status" value="1"/>
</dbReference>
<dbReference type="InterPro" id="IPR050266">
    <property type="entry name" value="AB_hydrolase_sf"/>
</dbReference>
<comment type="similarity">
    <text evidence="1">Belongs to the AB hydrolase superfamily.</text>
</comment>
<dbReference type="Pfam" id="PF00561">
    <property type="entry name" value="Abhydrolase_1"/>
    <property type="match status" value="1"/>
</dbReference>
<protein>
    <recommendedName>
        <fullName evidence="3">AB hydrolase-1 domain-containing protein</fullName>
    </recommendedName>
</protein>
<feature type="domain" description="AB hydrolase-1" evidence="3">
    <location>
        <begin position="51"/>
        <end position="307"/>
    </location>
</feature>
<dbReference type="Proteomes" id="UP000069940">
    <property type="component" value="Unassembled WGS sequence"/>
</dbReference>
<dbReference type="PANTHER" id="PTHR43798">
    <property type="entry name" value="MONOACYLGLYCEROL LIPASE"/>
    <property type="match status" value="1"/>
</dbReference>
<evidence type="ECO:0000313" key="4">
    <source>
        <dbReference type="EnsemblMetazoa" id="AALFPA23_016765.P24466"/>
    </source>
</evidence>